<dbReference type="AlphaFoldDB" id="A0A813TNV3"/>
<keyword evidence="8" id="KW-1015">Disulfide bond</keyword>
<dbReference type="SUPFAM" id="SSF52833">
    <property type="entry name" value="Thioredoxin-like"/>
    <property type="match status" value="3"/>
</dbReference>
<dbReference type="PROSITE" id="PS00194">
    <property type="entry name" value="THIOREDOXIN_1"/>
    <property type="match status" value="1"/>
</dbReference>
<dbReference type="InterPro" id="IPR017937">
    <property type="entry name" value="Thioredoxin_CS"/>
</dbReference>
<evidence type="ECO:0000256" key="9">
    <source>
        <dbReference type="ARBA" id="ARBA00023235"/>
    </source>
</evidence>
<dbReference type="GO" id="GO:0005788">
    <property type="term" value="C:endoplasmic reticulum lumen"/>
    <property type="evidence" value="ECO:0007669"/>
    <property type="project" value="UniProtKB-SubCell"/>
</dbReference>
<evidence type="ECO:0000313" key="17">
    <source>
        <dbReference type="Proteomes" id="UP000663877"/>
    </source>
</evidence>
<keyword evidence="10" id="KW-0676">Redox-active center</keyword>
<dbReference type="PANTHER" id="PTHR45815">
    <property type="entry name" value="PROTEIN DISULFIDE-ISOMERASE A6"/>
    <property type="match status" value="1"/>
</dbReference>
<evidence type="ECO:0000256" key="2">
    <source>
        <dbReference type="ARBA" id="ARBA00004319"/>
    </source>
</evidence>
<evidence type="ECO:0000256" key="1">
    <source>
        <dbReference type="ARBA" id="ARBA00001182"/>
    </source>
</evidence>
<keyword evidence="5 13" id="KW-0732">Signal</keyword>
<comment type="catalytic activity">
    <reaction evidence="1">
        <text>Catalyzes the rearrangement of -S-S- bonds in proteins.</text>
        <dbReference type="EC" id="5.3.4.1"/>
    </reaction>
</comment>
<keyword evidence="6" id="KW-0677">Repeat</keyword>
<feature type="domain" description="Thioredoxin" evidence="14">
    <location>
        <begin position="8"/>
        <end position="132"/>
    </location>
</feature>
<reference evidence="16" key="1">
    <citation type="submission" date="2021-02" db="EMBL/GenBank/DDBJ databases">
        <authorList>
            <person name="Nowell W R."/>
        </authorList>
    </citation>
    <scope>NUCLEOTIDE SEQUENCE</scope>
</reference>
<dbReference type="GO" id="GO:0034976">
    <property type="term" value="P:response to endoplasmic reticulum stress"/>
    <property type="evidence" value="ECO:0007669"/>
    <property type="project" value="TreeGrafter"/>
</dbReference>
<evidence type="ECO:0000256" key="6">
    <source>
        <dbReference type="ARBA" id="ARBA00022737"/>
    </source>
</evidence>
<dbReference type="InterPro" id="IPR036249">
    <property type="entry name" value="Thioredoxin-like_sf"/>
</dbReference>
<dbReference type="PANTHER" id="PTHR45815:SF3">
    <property type="entry name" value="PROTEIN DISULFIDE-ISOMERASE A6"/>
    <property type="match status" value="1"/>
</dbReference>
<evidence type="ECO:0000256" key="5">
    <source>
        <dbReference type="ARBA" id="ARBA00022729"/>
    </source>
</evidence>
<dbReference type="PRINTS" id="PR00421">
    <property type="entry name" value="THIOREDOXIN"/>
</dbReference>
<dbReference type="InterPro" id="IPR057305">
    <property type="entry name" value="Thioredox_PDIA6_C"/>
</dbReference>
<evidence type="ECO:0000256" key="12">
    <source>
        <dbReference type="SAM" id="MobiDB-lite"/>
    </source>
</evidence>
<dbReference type="SMART" id="SM00332">
    <property type="entry name" value="PP2Cc"/>
    <property type="match status" value="1"/>
</dbReference>
<dbReference type="EMBL" id="CAJNOI010000016">
    <property type="protein sequence ID" value="CAF0816443.1"/>
    <property type="molecule type" value="Genomic_DNA"/>
</dbReference>
<dbReference type="InterPro" id="IPR013766">
    <property type="entry name" value="Thioredoxin_domain"/>
</dbReference>
<dbReference type="CDD" id="cd00143">
    <property type="entry name" value="PP2Cc"/>
    <property type="match status" value="1"/>
</dbReference>
<name>A0A813TNV3_9BILA</name>
<evidence type="ECO:0000256" key="4">
    <source>
        <dbReference type="ARBA" id="ARBA00012723"/>
    </source>
</evidence>
<dbReference type="FunFam" id="3.40.30.10:FF:000050">
    <property type="entry name" value="protein disulfide-isomerase A6 isoform X1"/>
    <property type="match status" value="1"/>
</dbReference>
<accession>A0A813TNV3</accession>
<evidence type="ECO:0000256" key="7">
    <source>
        <dbReference type="ARBA" id="ARBA00022824"/>
    </source>
</evidence>
<dbReference type="Proteomes" id="UP000663877">
    <property type="component" value="Unassembled WGS sequence"/>
</dbReference>
<dbReference type="Pfam" id="PF24541">
    <property type="entry name" value="Thioredox_PDIA6_C"/>
    <property type="match status" value="1"/>
</dbReference>
<dbReference type="InterPro" id="IPR001932">
    <property type="entry name" value="PPM-type_phosphatase-like_dom"/>
</dbReference>
<dbReference type="FunFam" id="3.40.30.10:FF:000032">
    <property type="entry name" value="Protein disulfide-isomerase A6 homolog"/>
    <property type="match status" value="1"/>
</dbReference>
<feature type="domain" description="Thioredoxin" evidence="14">
    <location>
        <begin position="156"/>
        <end position="270"/>
    </location>
</feature>
<dbReference type="Gene3D" id="3.60.40.10">
    <property type="entry name" value="PPM-type phosphatase domain"/>
    <property type="match status" value="1"/>
</dbReference>
<feature type="domain" description="PPM-type phosphatase" evidence="15">
    <location>
        <begin position="527"/>
        <end position="790"/>
    </location>
</feature>
<evidence type="ECO:0000256" key="8">
    <source>
        <dbReference type="ARBA" id="ARBA00023157"/>
    </source>
</evidence>
<organism evidence="16 17">
    <name type="scientific">Adineta steineri</name>
    <dbReference type="NCBI Taxonomy" id="433720"/>
    <lineage>
        <taxon>Eukaryota</taxon>
        <taxon>Metazoa</taxon>
        <taxon>Spiralia</taxon>
        <taxon>Gnathifera</taxon>
        <taxon>Rotifera</taxon>
        <taxon>Eurotatoria</taxon>
        <taxon>Bdelloidea</taxon>
        <taxon>Adinetida</taxon>
        <taxon>Adinetidae</taxon>
        <taxon>Adineta</taxon>
    </lineage>
</organism>
<dbReference type="InterPro" id="IPR036457">
    <property type="entry name" value="PPM-type-like_dom_sf"/>
</dbReference>
<evidence type="ECO:0000256" key="11">
    <source>
        <dbReference type="RuleBase" id="RU004208"/>
    </source>
</evidence>
<evidence type="ECO:0000256" key="3">
    <source>
        <dbReference type="ARBA" id="ARBA00006347"/>
    </source>
</evidence>
<dbReference type="CDD" id="cd02983">
    <property type="entry name" value="P5_C"/>
    <property type="match status" value="1"/>
</dbReference>
<dbReference type="NCBIfam" id="TIGR01126">
    <property type="entry name" value="pdi_dom"/>
    <property type="match status" value="2"/>
</dbReference>
<evidence type="ECO:0000259" key="15">
    <source>
        <dbReference type="PROSITE" id="PS51746"/>
    </source>
</evidence>
<feature type="chain" id="PRO_5032564955" description="protein disulfide-isomerase" evidence="13">
    <location>
        <begin position="19"/>
        <end position="795"/>
    </location>
</feature>
<dbReference type="GO" id="GO:0015035">
    <property type="term" value="F:protein-disulfide reductase activity"/>
    <property type="evidence" value="ECO:0007669"/>
    <property type="project" value="TreeGrafter"/>
</dbReference>
<evidence type="ECO:0000313" key="16">
    <source>
        <dbReference type="EMBL" id="CAF0816443.1"/>
    </source>
</evidence>
<dbReference type="InterPro" id="IPR005788">
    <property type="entry name" value="PDI_thioredoxin-like_dom"/>
</dbReference>
<evidence type="ECO:0000256" key="13">
    <source>
        <dbReference type="SAM" id="SignalP"/>
    </source>
</evidence>
<dbReference type="Pfam" id="PF00085">
    <property type="entry name" value="Thioredoxin"/>
    <property type="match status" value="2"/>
</dbReference>
<feature type="region of interest" description="Disordered" evidence="12">
    <location>
        <begin position="138"/>
        <end position="163"/>
    </location>
</feature>
<feature type="compositionally biased region" description="Gly residues" evidence="12">
    <location>
        <begin position="141"/>
        <end position="159"/>
    </location>
</feature>
<dbReference type="SMART" id="SM00331">
    <property type="entry name" value="PP2C_SIG"/>
    <property type="match status" value="1"/>
</dbReference>
<gene>
    <name evidence="16" type="ORF">BJG266_LOCUS6021</name>
</gene>
<evidence type="ECO:0000256" key="10">
    <source>
        <dbReference type="ARBA" id="ARBA00023284"/>
    </source>
</evidence>
<dbReference type="PROSITE" id="PS51746">
    <property type="entry name" value="PPM_2"/>
    <property type="match status" value="1"/>
</dbReference>
<dbReference type="PROSITE" id="PS51352">
    <property type="entry name" value="THIOREDOXIN_2"/>
    <property type="match status" value="2"/>
</dbReference>
<dbReference type="CDD" id="cd03001">
    <property type="entry name" value="PDI_a_P5"/>
    <property type="match status" value="2"/>
</dbReference>
<keyword evidence="9" id="KW-0413">Isomerase</keyword>
<comment type="similarity">
    <text evidence="3 11">Belongs to the protein disulfide isomerase family.</text>
</comment>
<evidence type="ECO:0000259" key="14">
    <source>
        <dbReference type="PROSITE" id="PS51352"/>
    </source>
</evidence>
<dbReference type="Pfam" id="PF07228">
    <property type="entry name" value="SpoIIE"/>
    <property type="match status" value="1"/>
</dbReference>
<dbReference type="SUPFAM" id="SSF81606">
    <property type="entry name" value="PP2C-like"/>
    <property type="match status" value="1"/>
</dbReference>
<comment type="caution">
    <text evidence="16">The sequence shown here is derived from an EMBL/GenBank/DDBJ whole genome shotgun (WGS) entry which is preliminary data.</text>
</comment>
<proteinExistence type="inferred from homology"/>
<feature type="signal peptide" evidence="13">
    <location>
        <begin position="1"/>
        <end position="18"/>
    </location>
</feature>
<keyword evidence="7" id="KW-0256">Endoplasmic reticulum</keyword>
<dbReference type="EC" id="5.3.4.1" evidence="4"/>
<dbReference type="Gene3D" id="3.40.30.10">
    <property type="entry name" value="Glutaredoxin"/>
    <property type="match status" value="2"/>
</dbReference>
<sequence>MYSSLLLFILGFIATTNGFYSSSDDVIDLNPSNFDSLVTQSSDIWFVEFYASWCGHCKNLAPEWKRVATALKGIVKIGAVDADTHKSLGQQYGISGFPSIKIFGNNKRSPTDYQGGRTADAIVEQALNQLRTIANERLGKRSGGGGGSSGGGGGGGSGGKDAIELTDSNFDSTVIDSEDAWLVEFMAPWCGHCKNLAPEWARAATELKGKVKLGVVDATVHQQLAQRYGVQGFPTIKFFQAGRKDGQAEDYDGGRTANDIVAWALDKAQANIPEPEVLEITNQAVLDDSCADKPLCIISFLPNILDCQSACRNKHIKMLKDFAENYKRNSWGWLWVEGFRQPKLEESVGIGGFGYPAQVAINARKGKYAILKGSFSQTGISSFLKELSAGRLTSPLVPLKDVPEGKLPIIVGSEAWDGKDGKLDVIEDIDLSDVINYRCPKFFQDNLISIMQSLSVYARLFARALGGTEVENILFNSLIRLSSSSSIHITHSSNRLAITYPSSAIRRAVHLVSASSGYSNHDNDENECLLKTKQNNSSIEHRTNVYGDDAFFITKHRLGDFLGVADGVGGWREHGIDPSLFSSSLMDACKSLIDNKLLDLNPLTLKELLSKGYKQLLEDKQCIIGSSTACIVALHNEQRILHTANLGDSGFVVIRNNKIVHRSQEQQHYFNSPFQLAIHPTIKDPRLIADSPDIASVTSCHVEENDIIVIATDGLWDNLPDVTILEEVKKITEPTLDNLQRIAQRLAKRALENGHDPNFYSPFARSAKRSLGINICGGKPDDVTVLLAVVKSTCL</sequence>
<dbReference type="GO" id="GO:0003756">
    <property type="term" value="F:protein disulfide isomerase activity"/>
    <property type="evidence" value="ECO:0007669"/>
    <property type="project" value="UniProtKB-EC"/>
</dbReference>
<protein>
    <recommendedName>
        <fullName evidence="4">protein disulfide-isomerase</fullName>
        <ecNumber evidence="4">5.3.4.1</ecNumber>
    </recommendedName>
</protein>
<comment type="subcellular location">
    <subcellularLocation>
        <location evidence="2">Endoplasmic reticulum lumen</location>
    </subcellularLocation>
</comment>